<evidence type="ECO:0000313" key="1">
    <source>
        <dbReference type="EMBL" id="PLW10005.1"/>
    </source>
</evidence>
<gene>
    <name evidence="1" type="ORF">PCANC_19782</name>
</gene>
<dbReference type="EMBL" id="PGCJ01001079">
    <property type="protein sequence ID" value="PLW10005.1"/>
    <property type="molecule type" value="Genomic_DNA"/>
</dbReference>
<dbReference type="Proteomes" id="UP000235388">
    <property type="component" value="Unassembled WGS sequence"/>
</dbReference>
<sequence>MYPSSHSDKACLALLPNEIKTQIIEYVVMQTEKRFFTDTHPPLPLSFVNRNFYELCSPFNWGELDLLCQCVPKLEECIQHCLPRQVNHVRSIVIGLHDCEEFPDQPLRRILEMCTHLSKLSVRYETTSGHLDEHGNFIIDPLHPMSRLLDPISQLSNLTYLTLRNHNTVKLTNRTGHAWNNWVFLHEEFVIKLIRNMRHLVFIHLERVEGGYENCDFPETDDFVPDPSLSPLAVHLASLPSLKFLYFTQMPSFDTSWSQIKWKGALEGFTLRKTFTVLRAVHAFCNMFADSLIFISLYLSTLILENNRGPLTNALPSELDCFLFRLPNLKRLSICTELPYMILKLFRESHNIFRISLMNIPENRISVRDIKSIINRDTSPWRHLKSVLIHIEQGSFSFEEMIGLQHDGLEAGVRVECGTLKRRRQPFFEEDHFFSDGDATTKSSSSSTIEKIH</sequence>
<organism evidence="1 2">
    <name type="scientific">Puccinia coronata f. sp. avenae</name>
    <dbReference type="NCBI Taxonomy" id="200324"/>
    <lineage>
        <taxon>Eukaryota</taxon>
        <taxon>Fungi</taxon>
        <taxon>Dikarya</taxon>
        <taxon>Basidiomycota</taxon>
        <taxon>Pucciniomycotina</taxon>
        <taxon>Pucciniomycetes</taxon>
        <taxon>Pucciniales</taxon>
        <taxon>Pucciniaceae</taxon>
        <taxon>Puccinia</taxon>
    </lineage>
</organism>
<dbReference type="SUPFAM" id="SSF52047">
    <property type="entry name" value="RNI-like"/>
    <property type="match status" value="1"/>
</dbReference>
<accession>A0A2N5S9W5</accession>
<keyword evidence="2" id="KW-1185">Reference proteome</keyword>
<dbReference type="OrthoDB" id="2509522at2759"/>
<dbReference type="STRING" id="200324.A0A2N5S9W5"/>
<evidence type="ECO:0008006" key="3">
    <source>
        <dbReference type="Google" id="ProtNLM"/>
    </source>
</evidence>
<comment type="caution">
    <text evidence="1">The sequence shown here is derived from an EMBL/GenBank/DDBJ whole genome shotgun (WGS) entry which is preliminary data.</text>
</comment>
<protein>
    <recommendedName>
        <fullName evidence="3">F-box domain-containing protein</fullName>
    </recommendedName>
</protein>
<evidence type="ECO:0000313" key="2">
    <source>
        <dbReference type="Proteomes" id="UP000235388"/>
    </source>
</evidence>
<name>A0A2N5S9W5_9BASI</name>
<dbReference type="InterPro" id="IPR032675">
    <property type="entry name" value="LRR_dom_sf"/>
</dbReference>
<proteinExistence type="predicted"/>
<dbReference type="Gene3D" id="3.80.10.10">
    <property type="entry name" value="Ribonuclease Inhibitor"/>
    <property type="match status" value="1"/>
</dbReference>
<reference evidence="1 2" key="1">
    <citation type="submission" date="2017-11" db="EMBL/GenBank/DDBJ databases">
        <title>De novo assembly and phasing of dikaryotic genomes from two isolates of Puccinia coronata f. sp. avenae, the causal agent of oat crown rust.</title>
        <authorList>
            <person name="Miller M.E."/>
            <person name="Zhang Y."/>
            <person name="Omidvar V."/>
            <person name="Sperschneider J."/>
            <person name="Schwessinger B."/>
            <person name="Raley C."/>
            <person name="Palmer J.M."/>
            <person name="Garnica D."/>
            <person name="Upadhyaya N."/>
            <person name="Rathjen J."/>
            <person name="Taylor J.M."/>
            <person name="Park R.F."/>
            <person name="Dodds P.N."/>
            <person name="Hirsch C.D."/>
            <person name="Kianian S.F."/>
            <person name="Figueroa M."/>
        </authorList>
    </citation>
    <scope>NUCLEOTIDE SEQUENCE [LARGE SCALE GENOMIC DNA]</scope>
    <source>
        <strain evidence="1">12NC29</strain>
    </source>
</reference>
<dbReference type="AlphaFoldDB" id="A0A2N5S9W5"/>